<accession>A0A4P7N3B4</accession>
<gene>
    <name evidence="1" type="ORF">PoMZ_01827</name>
</gene>
<dbReference type="EMBL" id="CP034205">
    <property type="protein sequence ID" value="QBZ56909.1"/>
    <property type="molecule type" value="Genomic_DNA"/>
</dbReference>
<protein>
    <submittedName>
        <fullName evidence="1">Uncharacterized protein</fullName>
    </submittedName>
</protein>
<evidence type="ECO:0000313" key="1">
    <source>
        <dbReference type="EMBL" id="QBZ56909.1"/>
    </source>
</evidence>
<proteinExistence type="predicted"/>
<evidence type="ECO:0000313" key="2">
    <source>
        <dbReference type="Proteomes" id="UP000294847"/>
    </source>
</evidence>
<dbReference type="Proteomes" id="UP000294847">
    <property type="component" value="Chromosome 2"/>
</dbReference>
<reference evidence="1 2" key="1">
    <citation type="journal article" date="2019" name="Mol. Biol. Evol.">
        <title>Blast fungal genomes show frequent chromosomal changes, gene gains and losses, and effector gene turnover.</title>
        <authorList>
            <person name="Gomez Luciano L.B."/>
            <person name="Jason Tsai I."/>
            <person name="Chuma I."/>
            <person name="Tosa Y."/>
            <person name="Chen Y.H."/>
            <person name="Li J.Y."/>
            <person name="Li M.Y."/>
            <person name="Jade Lu M.Y."/>
            <person name="Nakayashiki H."/>
            <person name="Li W.H."/>
        </authorList>
    </citation>
    <scope>NUCLEOTIDE SEQUENCE [LARGE SCALE GENOMIC DNA]</scope>
    <source>
        <strain evidence="1">MZ5-1-6</strain>
    </source>
</reference>
<organism evidence="1 2">
    <name type="scientific">Pyricularia oryzae</name>
    <name type="common">Rice blast fungus</name>
    <name type="synonym">Magnaporthe oryzae</name>
    <dbReference type="NCBI Taxonomy" id="318829"/>
    <lineage>
        <taxon>Eukaryota</taxon>
        <taxon>Fungi</taxon>
        <taxon>Dikarya</taxon>
        <taxon>Ascomycota</taxon>
        <taxon>Pezizomycotina</taxon>
        <taxon>Sordariomycetes</taxon>
        <taxon>Sordariomycetidae</taxon>
        <taxon>Magnaporthales</taxon>
        <taxon>Pyriculariaceae</taxon>
        <taxon>Pyricularia</taxon>
    </lineage>
</organism>
<sequence>MYNKNSSFRGSDVHPGNACNAQILDARDQRQKGGAVRKLGNKKTLLRKNPLQIDEMKRFMWEGMMFGPIGTIHRPHLYGYGIRTYQQYVCRRGRIARCPLPVMTVSQPNFIGTLDCNRGQYTSNVYSNLTGPGIGCEIFWANGKAKSPEIDIYVTMAGTIIG</sequence>
<dbReference type="AlphaFoldDB" id="A0A4P7N3B4"/>
<name>A0A4P7N3B4_PYROR</name>